<keyword evidence="2" id="KW-0472">Membrane</keyword>
<proteinExistence type="predicted"/>
<dbReference type="KEGG" id="pchm:VFPPC_16830"/>
<dbReference type="OrthoDB" id="3034003at2759"/>
<dbReference type="RefSeq" id="XP_018138003.2">
    <property type="nucleotide sequence ID" value="XM_018294583.2"/>
</dbReference>
<name>A0A179F3R3_METCM</name>
<feature type="transmembrane region" description="Helical" evidence="2">
    <location>
        <begin position="12"/>
        <end position="36"/>
    </location>
</feature>
<feature type="compositionally biased region" description="Polar residues" evidence="1">
    <location>
        <begin position="790"/>
        <end position="799"/>
    </location>
</feature>
<dbReference type="Proteomes" id="UP000078397">
    <property type="component" value="Unassembled WGS sequence"/>
</dbReference>
<feature type="region of interest" description="Disordered" evidence="1">
    <location>
        <begin position="763"/>
        <end position="814"/>
    </location>
</feature>
<evidence type="ECO:0000256" key="2">
    <source>
        <dbReference type="SAM" id="Phobius"/>
    </source>
</evidence>
<protein>
    <submittedName>
        <fullName evidence="3">Uncharacterized protein</fullName>
    </submittedName>
</protein>
<keyword evidence="2" id="KW-1133">Transmembrane helix</keyword>
<feature type="transmembrane region" description="Helical" evidence="2">
    <location>
        <begin position="75"/>
        <end position="100"/>
    </location>
</feature>
<dbReference type="AlphaFoldDB" id="A0A179F3R3"/>
<sequence>MAELTVGYVSGLIAIAVFIVRLIIPLAISLVLAGVLRDENTAITWSVAGRAIQSSYWPTILGAESTATRRVRKDIVFLTQLVTLMYILISVASVVTPFGLYEELVPGGSVDVEFEYVKDTSPMGYGTPQRSPLGFSRKCGAFSPVACPGSNTVVITSKKGSSIISDLPYGYNTSIPQSLVDLYSSGTSGNGTTVSNLFDIEWRNYHSEQERQINNGSRFLVGSFRHLQTMLLNDAVEPVEGLLVDTKNGGVGFRHHTLPKEVKHGVEWTEDLLFIEPETECVNTNLTLDFTIGSILKNPASRERTPIESLVLTDRGGFVNLNKTLPYYDRSNMQLNPDLRGRAYMAAWATNALTMHYFNVSNPNPDAFSYMNSAIGKSFQLSSRNADYFFDALTTSTRWDRFLNFGLFTNSSSYKPPPNPFQINSGNFSMVPTLCSGAGGKDLGNITNIAVVCGLIYGAPRRQDGSEQFTFDEGSSWTIPLYSCATAVKATVKSVDLRANGTLGLRSLNVVNLRNKVYKSEQDKPLWGIEDANMTLADAMPLWGLIAPSYEGHRNVSTVRKESLYLSSFAGIAASGLASSVQYLPGVEFYVDALRTAYNIGPSSIALLGGTIIDYSGRTNMAMYAKWQQLSRTENATSKILNLIWTDVSASAVMGTKGVLGPRKSSETGRPVRVAVKQIVRRVKCRLAFAVVSYVVAALCFLVTVAALVFWIMGGTNIATMKRQIRQTSTGRILTAFLYPQGPGLRAKTGDWVPAVGTKYVNLSETPPTGRKVDDEGQDGGSDGSHGAGNENNNVTNAVFVSATDDGMQKAHPR</sequence>
<keyword evidence="4" id="KW-1185">Reference proteome</keyword>
<feature type="transmembrane region" description="Helical" evidence="2">
    <location>
        <begin position="687"/>
        <end position="713"/>
    </location>
</feature>
<accession>A0A179F3R3</accession>
<evidence type="ECO:0000313" key="4">
    <source>
        <dbReference type="Proteomes" id="UP000078397"/>
    </source>
</evidence>
<gene>
    <name evidence="3" type="ORF">VFPPC_16830</name>
</gene>
<comment type="caution">
    <text evidence="3">The sequence shown here is derived from an EMBL/GenBank/DDBJ whole genome shotgun (WGS) entry which is preliminary data.</text>
</comment>
<keyword evidence="2" id="KW-0812">Transmembrane</keyword>
<organism evidence="3 4">
    <name type="scientific">Pochonia chlamydosporia 170</name>
    <dbReference type="NCBI Taxonomy" id="1380566"/>
    <lineage>
        <taxon>Eukaryota</taxon>
        <taxon>Fungi</taxon>
        <taxon>Dikarya</taxon>
        <taxon>Ascomycota</taxon>
        <taxon>Pezizomycotina</taxon>
        <taxon>Sordariomycetes</taxon>
        <taxon>Hypocreomycetidae</taxon>
        <taxon>Hypocreales</taxon>
        <taxon>Clavicipitaceae</taxon>
        <taxon>Pochonia</taxon>
    </lineage>
</organism>
<dbReference type="GeneID" id="28858577"/>
<dbReference type="STRING" id="1380566.A0A179F3R3"/>
<reference evidence="3 4" key="1">
    <citation type="journal article" date="2016" name="PLoS Pathog.">
        <title>Biosynthesis of antibiotic leucinostatins in bio-control fungus Purpureocillium lilacinum and their inhibition on phytophthora revealed by genome mining.</title>
        <authorList>
            <person name="Wang G."/>
            <person name="Liu Z."/>
            <person name="Lin R."/>
            <person name="Li E."/>
            <person name="Mao Z."/>
            <person name="Ling J."/>
            <person name="Yang Y."/>
            <person name="Yin W.B."/>
            <person name="Xie B."/>
        </authorList>
    </citation>
    <scope>NUCLEOTIDE SEQUENCE [LARGE SCALE GENOMIC DNA]</scope>
    <source>
        <strain evidence="3">170</strain>
    </source>
</reference>
<dbReference type="EMBL" id="LSBJ02000004">
    <property type="protein sequence ID" value="OAQ60042.2"/>
    <property type="molecule type" value="Genomic_DNA"/>
</dbReference>
<evidence type="ECO:0000313" key="3">
    <source>
        <dbReference type="EMBL" id="OAQ60042.2"/>
    </source>
</evidence>
<evidence type="ECO:0000256" key="1">
    <source>
        <dbReference type="SAM" id="MobiDB-lite"/>
    </source>
</evidence>